<dbReference type="EC" id="3.2.1.31" evidence="2"/>
<dbReference type="GO" id="GO:0004566">
    <property type="term" value="F:beta-glucuronidase activity"/>
    <property type="evidence" value="ECO:0007669"/>
    <property type="project" value="UniProtKB-EC"/>
</dbReference>
<dbReference type="NCBIfam" id="NF007538">
    <property type="entry name" value="PRK10150.1"/>
    <property type="match status" value="1"/>
</dbReference>
<dbReference type="Gene3D" id="3.20.20.80">
    <property type="entry name" value="Glycosidases"/>
    <property type="match status" value="1"/>
</dbReference>
<dbReference type="InterPro" id="IPR013783">
    <property type="entry name" value="Ig-like_fold"/>
</dbReference>
<dbReference type="InterPro" id="IPR006104">
    <property type="entry name" value="Glyco_hydro_2_N"/>
</dbReference>
<evidence type="ECO:0000313" key="10">
    <source>
        <dbReference type="EMBL" id="BAN05772.1"/>
    </source>
</evidence>
<comment type="similarity">
    <text evidence="1 6">Belongs to the glycosyl hydrolase 2 family.</text>
</comment>
<dbReference type="InterPro" id="IPR023232">
    <property type="entry name" value="Glyco_hydro_2_AS"/>
</dbReference>
<dbReference type="SUPFAM" id="SSF51445">
    <property type="entry name" value="(Trans)glycosidases"/>
    <property type="match status" value="1"/>
</dbReference>
<dbReference type="PATRIC" id="fig|1001583.3.peg.132"/>
<dbReference type="FunFam" id="3.20.20.80:FF:000080">
    <property type="entry name" value="Beta-glucuronidase UidA"/>
    <property type="match status" value="1"/>
</dbReference>
<dbReference type="InterPro" id="IPR006101">
    <property type="entry name" value="Glyco_hydro_2"/>
</dbReference>
<dbReference type="PANTHER" id="PTHR10066">
    <property type="entry name" value="BETA-GLUCURONIDASE"/>
    <property type="match status" value="1"/>
</dbReference>
<keyword evidence="5 6" id="KW-0326">Glycosidase</keyword>
<evidence type="ECO:0000259" key="9">
    <source>
        <dbReference type="Pfam" id="PF02837"/>
    </source>
</evidence>
<dbReference type="Proteomes" id="UP000012042">
    <property type="component" value="Chromosome"/>
</dbReference>
<dbReference type="InterPro" id="IPR008979">
    <property type="entry name" value="Galactose-bd-like_sf"/>
</dbReference>
<dbReference type="InterPro" id="IPR036156">
    <property type="entry name" value="Beta-gal/glucu_dom_sf"/>
</dbReference>
<dbReference type="KEGG" id="lbk:LVISKB_0137"/>
<dbReference type="Pfam" id="PF02837">
    <property type="entry name" value="Glyco_hydro_2_N"/>
    <property type="match status" value="1"/>
</dbReference>
<name>M5ABV3_LEVBR</name>
<gene>
    <name evidence="10" type="ORF">LVISKB_0137</name>
</gene>
<dbReference type="InterPro" id="IPR006103">
    <property type="entry name" value="Glyco_hydro_2_cat"/>
</dbReference>
<dbReference type="InterPro" id="IPR023230">
    <property type="entry name" value="Glyco_hydro_2_CS"/>
</dbReference>
<dbReference type="PRINTS" id="PR00132">
    <property type="entry name" value="GLHYDRLASE2"/>
</dbReference>
<dbReference type="GO" id="GO:0019391">
    <property type="term" value="P:glucuronoside catabolic process"/>
    <property type="evidence" value="ECO:0007669"/>
    <property type="project" value="TreeGrafter"/>
</dbReference>
<sequence>MLYSQNRNGGIIMLYPMETASRVVLDLSGVWRFMIDKEQIPVDVTRPLPATLSMAVPASFNDQTASKEIREHVGYVWYERCFEMPQLLRQERLVLRFGSATHEAWVYLNGHLITHHKGGFTPFEVEINDDLVTGENRLTVKLSNMLDYTTLPVGHYKETQNETGQRVRQLDENFDFFNYAGLQRPVKIYSTPHSYIRDITLTPKVNLTNHSAVVNGEIETVGDVEQVVVTILDEDNQVVGTTSGKTLAIELNSVHLWQPGKAYLYRAKVELYQAGQVIDTYIEAFGIRQIAVKAGKFLINGQPFYFKGFGKHEDAYIHGRGLSEPQNVLDLSLMKQMGANSFRTSHYPYSEEMMRLCDREGIVVIDEVPAVGLMLSFTFDVSALEKDDFEDDTWEKLRTAEAHRQAITEMIDRDKNHASVVMWSISNEAANFSKGAYEYFKPLFDLARKLDPQQRPCTSTSIMMTTLKTDRCLALADVIALNRYYGWYMGNGDLKAAETATREELLAYQAKFPDKPIMYTEYGADTIAGLHSNYDEPFSEEFQEDYYRMCSRVFDEVTNFVGEQLWNFADFQTKFGIQRVQGNKKGIFTRAREPKMVVRYLTQRWRNIPDFNYKK</sequence>
<evidence type="ECO:0000256" key="3">
    <source>
        <dbReference type="ARBA" id="ARBA00016205"/>
    </source>
</evidence>
<dbReference type="SUPFAM" id="SSF49303">
    <property type="entry name" value="beta-Galactosidase/glucuronidase domain"/>
    <property type="match status" value="1"/>
</dbReference>
<evidence type="ECO:0000256" key="4">
    <source>
        <dbReference type="ARBA" id="ARBA00022801"/>
    </source>
</evidence>
<dbReference type="PROSITE" id="PS00719">
    <property type="entry name" value="GLYCOSYL_HYDROL_F2_1"/>
    <property type="match status" value="1"/>
</dbReference>
<feature type="domain" description="Glycosyl hydrolases family 2 sugar binding" evidence="9">
    <location>
        <begin position="26"/>
        <end position="192"/>
    </location>
</feature>
<dbReference type="EMBL" id="AP012167">
    <property type="protein sequence ID" value="BAN05772.1"/>
    <property type="molecule type" value="Genomic_DNA"/>
</dbReference>
<dbReference type="GO" id="GO:0005975">
    <property type="term" value="P:carbohydrate metabolic process"/>
    <property type="evidence" value="ECO:0007669"/>
    <property type="project" value="InterPro"/>
</dbReference>
<protein>
    <recommendedName>
        <fullName evidence="3">Beta-glucuronidase</fullName>
        <ecNumber evidence="2">3.2.1.31</ecNumber>
    </recommendedName>
</protein>
<dbReference type="SUPFAM" id="SSF49785">
    <property type="entry name" value="Galactose-binding domain-like"/>
    <property type="match status" value="1"/>
</dbReference>
<evidence type="ECO:0000256" key="2">
    <source>
        <dbReference type="ARBA" id="ARBA00012761"/>
    </source>
</evidence>
<evidence type="ECO:0000256" key="1">
    <source>
        <dbReference type="ARBA" id="ARBA00007401"/>
    </source>
</evidence>
<evidence type="ECO:0000259" key="7">
    <source>
        <dbReference type="Pfam" id="PF00703"/>
    </source>
</evidence>
<keyword evidence="4 6" id="KW-0378">Hydrolase</keyword>
<dbReference type="PROSITE" id="PS00608">
    <property type="entry name" value="GLYCOSYL_HYDROL_F2_2"/>
    <property type="match status" value="1"/>
</dbReference>
<dbReference type="InterPro" id="IPR017853">
    <property type="entry name" value="GH"/>
</dbReference>
<dbReference type="InterPro" id="IPR006102">
    <property type="entry name" value="Ig-like_GH2"/>
</dbReference>
<feature type="domain" description="Glycoside hydrolase family 2 catalytic" evidence="8">
    <location>
        <begin position="290"/>
        <end position="608"/>
    </location>
</feature>
<feature type="domain" description="Glycoside hydrolase family 2 immunoglobulin-like beta-sandwich" evidence="7">
    <location>
        <begin position="195"/>
        <end position="288"/>
    </location>
</feature>
<proteinExistence type="inferred from homology"/>
<evidence type="ECO:0000259" key="8">
    <source>
        <dbReference type="Pfam" id="PF02836"/>
    </source>
</evidence>
<dbReference type="Pfam" id="PF02836">
    <property type="entry name" value="Glyco_hydro_2_C"/>
    <property type="match status" value="1"/>
</dbReference>
<dbReference type="Pfam" id="PF00703">
    <property type="entry name" value="Glyco_hydro_2"/>
    <property type="match status" value="1"/>
</dbReference>
<dbReference type="Gene3D" id="2.60.120.260">
    <property type="entry name" value="Galactose-binding domain-like"/>
    <property type="match status" value="1"/>
</dbReference>
<evidence type="ECO:0000313" key="11">
    <source>
        <dbReference type="Proteomes" id="UP000012042"/>
    </source>
</evidence>
<dbReference type="Gene3D" id="2.60.40.10">
    <property type="entry name" value="Immunoglobulins"/>
    <property type="match status" value="1"/>
</dbReference>
<evidence type="ECO:0000256" key="6">
    <source>
        <dbReference type="RuleBase" id="RU361154"/>
    </source>
</evidence>
<dbReference type="HOGENOM" id="CLU_006501_6_1_9"/>
<reference evidence="10 11" key="1">
    <citation type="journal article" date="2013" name="PLoS ONE">
        <title>Genomic Analysis by Deep Sequencing of the Probiotic Lactobacillus brevis KB290 Harboring Nine Plasmids Reveals Genomic Stability.</title>
        <authorList>
            <person name="Fukao M."/>
            <person name="Oshima K."/>
            <person name="Morita H."/>
            <person name="Toh H."/>
            <person name="Suda W."/>
            <person name="Kim S.W."/>
            <person name="Suzuki S."/>
            <person name="Yakabe T."/>
            <person name="Hattori M."/>
            <person name="Yajima N."/>
        </authorList>
    </citation>
    <scope>NUCLEOTIDE SEQUENCE [LARGE SCALE GENOMIC DNA]</scope>
    <source>
        <strain evidence="10 11">KB290</strain>
    </source>
</reference>
<dbReference type="PANTHER" id="PTHR10066:SF67">
    <property type="entry name" value="BETA-GLUCURONIDASE"/>
    <property type="match status" value="1"/>
</dbReference>
<accession>M5ABV3</accession>
<evidence type="ECO:0000256" key="5">
    <source>
        <dbReference type="ARBA" id="ARBA00023295"/>
    </source>
</evidence>
<dbReference type="GO" id="GO:0030246">
    <property type="term" value="F:carbohydrate binding"/>
    <property type="evidence" value="ECO:0007669"/>
    <property type="project" value="TreeGrafter"/>
</dbReference>
<organism evidence="10 11">
    <name type="scientific">Levilactobacillus brevis KB290</name>
    <dbReference type="NCBI Taxonomy" id="1001583"/>
    <lineage>
        <taxon>Bacteria</taxon>
        <taxon>Bacillati</taxon>
        <taxon>Bacillota</taxon>
        <taxon>Bacilli</taxon>
        <taxon>Lactobacillales</taxon>
        <taxon>Lactobacillaceae</taxon>
        <taxon>Levilactobacillus</taxon>
    </lineage>
</organism>
<dbReference type="AlphaFoldDB" id="M5ABV3"/>